<evidence type="ECO:0000313" key="2">
    <source>
        <dbReference type="EMBL" id="NEX45259.1"/>
    </source>
</evidence>
<dbReference type="Proteomes" id="UP000481421">
    <property type="component" value="Unassembled WGS sequence"/>
</dbReference>
<proteinExistence type="predicted"/>
<organism evidence="2 3">
    <name type="scientific">Pseudotabrizicola algicola</name>
    <dbReference type="NCBI Taxonomy" id="2709381"/>
    <lineage>
        <taxon>Bacteria</taxon>
        <taxon>Pseudomonadati</taxon>
        <taxon>Pseudomonadota</taxon>
        <taxon>Alphaproteobacteria</taxon>
        <taxon>Rhodobacterales</taxon>
        <taxon>Paracoccaceae</taxon>
        <taxon>Pseudotabrizicola</taxon>
    </lineage>
</organism>
<evidence type="ECO:0000256" key="1">
    <source>
        <dbReference type="SAM" id="MobiDB-lite"/>
    </source>
</evidence>
<sequence length="297" mass="30622">MGTVTIRAADSTLALEEVMRCLGPDALIVSTRQHMGQVEIIAAPAGGTAPLPSAPQPPEPRANGFAGQLLRQLARAPLHSGVLPPQLPGRVVLAGPPGGGRSTLALRLAAEALRSPGAARPVLVAPRPDLLTAPGRLSAQARLLGLVPHRPVWSPDGPFPLESPAMDTTQIVDLSDMPPLDPARLGEIAARSDAALWLVLPTGLHPAQIDRLCAPFAGLASHVVMTRTDLCPPTEDDLDPALRHGLPLSLLAGGAGLLDALTALAAPVTDTPASERPDWPGSALNSEELPDAAARLS</sequence>
<dbReference type="AlphaFoldDB" id="A0A6B3RQ67"/>
<dbReference type="SUPFAM" id="SSF52540">
    <property type="entry name" value="P-loop containing nucleoside triphosphate hydrolases"/>
    <property type="match status" value="1"/>
</dbReference>
<gene>
    <name evidence="2" type="ORF">G3572_03510</name>
</gene>
<name>A0A6B3RQ67_9RHOB</name>
<reference evidence="2 3" key="1">
    <citation type="submission" date="2020-02" db="EMBL/GenBank/DDBJ databases">
        <title>Rhodobacter algicola sp. nov., isolated from microalga culture.</title>
        <authorList>
            <person name="Park C.-Y."/>
        </authorList>
    </citation>
    <scope>NUCLEOTIDE SEQUENCE [LARGE SCALE GENOMIC DNA]</scope>
    <source>
        <strain evidence="2 3">ETT8</strain>
    </source>
</reference>
<protein>
    <recommendedName>
        <fullName evidence="4">Flagellar biosynthesis protein FlhF</fullName>
    </recommendedName>
</protein>
<dbReference type="EMBL" id="JAAIKE010000001">
    <property type="protein sequence ID" value="NEX45259.1"/>
    <property type="molecule type" value="Genomic_DNA"/>
</dbReference>
<evidence type="ECO:0000313" key="3">
    <source>
        <dbReference type="Proteomes" id="UP000481421"/>
    </source>
</evidence>
<comment type="caution">
    <text evidence="2">The sequence shown here is derived from an EMBL/GenBank/DDBJ whole genome shotgun (WGS) entry which is preliminary data.</text>
</comment>
<accession>A0A6B3RQ67</accession>
<dbReference type="InterPro" id="IPR027417">
    <property type="entry name" value="P-loop_NTPase"/>
</dbReference>
<dbReference type="RefSeq" id="WP_164609267.1">
    <property type="nucleotide sequence ID" value="NZ_JAAIKE010000001.1"/>
</dbReference>
<feature type="region of interest" description="Disordered" evidence="1">
    <location>
        <begin position="269"/>
        <end position="297"/>
    </location>
</feature>
<evidence type="ECO:0008006" key="4">
    <source>
        <dbReference type="Google" id="ProtNLM"/>
    </source>
</evidence>
<keyword evidence="3" id="KW-1185">Reference proteome</keyword>